<dbReference type="PANTHER" id="PTHR46986:SF1">
    <property type="entry name" value="ENDORIBONUCLEASE YBEY, CHLOROPLASTIC"/>
    <property type="match status" value="1"/>
</dbReference>
<evidence type="ECO:0000256" key="1">
    <source>
        <dbReference type="ARBA" id="ARBA00010875"/>
    </source>
</evidence>
<evidence type="ECO:0000313" key="10">
    <source>
        <dbReference type="Proteomes" id="UP001202961"/>
    </source>
</evidence>
<keyword evidence="7" id="KW-0963">Cytoplasm</keyword>
<evidence type="ECO:0000256" key="7">
    <source>
        <dbReference type="HAMAP-Rule" id="MF_00009"/>
    </source>
</evidence>
<dbReference type="EMBL" id="JAMQBK010000008">
    <property type="protein sequence ID" value="MCM2369409.1"/>
    <property type="molecule type" value="Genomic_DNA"/>
</dbReference>
<dbReference type="InterPro" id="IPR020549">
    <property type="entry name" value="YbeY_CS"/>
</dbReference>
<evidence type="ECO:0000256" key="8">
    <source>
        <dbReference type="SAM" id="MobiDB-lite"/>
    </source>
</evidence>
<keyword evidence="7" id="KW-0698">rRNA processing</keyword>
<accession>A0ABT0TXU7</accession>
<proteinExistence type="inferred from homology"/>
<evidence type="ECO:0000256" key="6">
    <source>
        <dbReference type="ARBA" id="ARBA00022833"/>
    </source>
</evidence>
<evidence type="ECO:0000313" key="9">
    <source>
        <dbReference type="EMBL" id="MCM2369409.1"/>
    </source>
</evidence>
<dbReference type="Gene3D" id="3.40.390.30">
    <property type="entry name" value="Metalloproteases ('zincins'), catalytic domain"/>
    <property type="match status" value="1"/>
</dbReference>
<dbReference type="EC" id="3.1.-.-" evidence="7"/>
<comment type="cofactor">
    <cofactor evidence="7">
        <name>Zn(2+)</name>
        <dbReference type="ChEBI" id="CHEBI:29105"/>
    </cofactor>
    <text evidence="7">Binds 1 zinc ion.</text>
</comment>
<keyword evidence="2 7" id="KW-0540">Nuclease</keyword>
<keyword evidence="4 7" id="KW-0255">Endonuclease</keyword>
<comment type="subcellular location">
    <subcellularLocation>
        <location evidence="7">Cytoplasm</location>
    </subcellularLocation>
</comment>
<dbReference type="HAMAP" id="MF_00009">
    <property type="entry name" value="Endoribonucl_YbeY"/>
    <property type="match status" value="1"/>
</dbReference>
<reference evidence="9 10" key="1">
    <citation type="journal article" date="2022" name="Syst. Appl. Microbiol.">
        <title>Rhodopirellula aestuarii sp. nov., a novel member of the genus Rhodopirellula isolated from brackish sediments collected in the Tagus River estuary, Portugal.</title>
        <authorList>
            <person name="Vitorino I.R."/>
            <person name="Klimek D."/>
            <person name="Calusinska M."/>
            <person name="Lobo-da-Cunha A."/>
            <person name="Vasconcelos V."/>
            <person name="Lage O.M."/>
        </authorList>
    </citation>
    <scope>NUCLEOTIDE SEQUENCE [LARGE SCALE GENOMIC DNA]</scope>
    <source>
        <strain evidence="9 10">ICT_H3.1</strain>
    </source>
</reference>
<feature type="binding site" evidence="7">
    <location>
        <position position="123"/>
    </location>
    <ligand>
        <name>Zn(2+)</name>
        <dbReference type="ChEBI" id="CHEBI:29105"/>
        <note>catalytic</note>
    </ligand>
</feature>
<dbReference type="RefSeq" id="WP_250927077.1">
    <property type="nucleotide sequence ID" value="NZ_JAMQBK010000008.1"/>
</dbReference>
<dbReference type="PROSITE" id="PS01306">
    <property type="entry name" value="UPF0054"/>
    <property type="match status" value="1"/>
</dbReference>
<keyword evidence="6 7" id="KW-0862">Zinc</keyword>
<keyword evidence="3 7" id="KW-0479">Metal-binding</keyword>
<evidence type="ECO:0000256" key="2">
    <source>
        <dbReference type="ARBA" id="ARBA00022722"/>
    </source>
</evidence>
<feature type="region of interest" description="Disordered" evidence="8">
    <location>
        <begin position="134"/>
        <end position="156"/>
    </location>
</feature>
<comment type="similarity">
    <text evidence="1 7">Belongs to the endoribonuclease YbeY family.</text>
</comment>
<feature type="binding site" evidence="7">
    <location>
        <position position="119"/>
    </location>
    <ligand>
        <name>Zn(2+)</name>
        <dbReference type="ChEBI" id="CHEBI:29105"/>
        <note>catalytic</note>
    </ligand>
</feature>
<evidence type="ECO:0000256" key="3">
    <source>
        <dbReference type="ARBA" id="ARBA00022723"/>
    </source>
</evidence>
<dbReference type="NCBIfam" id="TIGR00043">
    <property type="entry name" value="rRNA maturation RNase YbeY"/>
    <property type="match status" value="1"/>
</dbReference>
<dbReference type="SUPFAM" id="SSF55486">
    <property type="entry name" value="Metalloproteases ('zincins'), catalytic domain"/>
    <property type="match status" value="1"/>
</dbReference>
<comment type="function">
    <text evidence="7">Single strand-specific metallo-endoribonuclease involved in late-stage 70S ribosome quality control and in maturation of the 3' terminus of the 16S rRNA.</text>
</comment>
<dbReference type="Pfam" id="PF02130">
    <property type="entry name" value="YbeY"/>
    <property type="match status" value="1"/>
</dbReference>
<gene>
    <name evidence="7 9" type="primary">ybeY</name>
    <name evidence="9" type="ORF">NB063_02110</name>
</gene>
<comment type="caution">
    <text evidence="9">The sequence shown here is derived from an EMBL/GenBank/DDBJ whole genome shotgun (WGS) entry which is preliminary data.</text>
</comment>
<feature type="binding site" evidence="7">
    <location>
        <position position="129"/>
    </location>
    <ligand>
        <name>Zn(2+)</name>
        <dbReference type="ChEBI" id="CHEBI:29105"/>
        <note>catalytic</note>
    </ligand>
</feature>
<sequence>MSEIEITIDARVREKVREHSTPEHPLGIAEIESAVRRAASIGNCTDCRVGVRVTDDPTIHEINREFLQHDYPTDVISFPYELQPPVVEGELVVSIDTAASEAVDVGWSVAEELLLYVIHGTLHLVGFDDTDEETRKEMREAERKALQMPASKPATP</sequence>
<keyword evidence="5 7" id="KW-0378">Hydrolase</keyword>
<protein>
    <recommendedName>
        <fullName evidence="7">Endoribonuclease YbeY</fullName>
        <ecNumber evidence="7">3.1.-.-</ecNumber>
    </recommendedName>
</protein>
<name>A0ABT0TXU7_9BACT</name>
<evidence type="ECO:0000256" key="5">
    <source>
        <dbReference type="ARBA" id="ARBA00022801"/>
    </source>
</evidence>
<dbReference type="InterPro" id="IPR002036">
    <property type="entry name" value="YbeY"/>
</dbReference>
<dbReference type="PANTHER" id="PTHR46986">
    <property type="entry name" value="ENDORIBONUCLEASE YBEY, CHLOROPLASTIC"/>
    <property type="match status" value="1"/>
</dbReference>
<evidence type="ECO:0000256" key="4">
    <source>
        <dbReference type="ARBA" id="ARBA00022759"/>
    </source>
</evidence>
<keyword evidence="7" id="KW-0690">Ribosome biogenesis</keyword>
<feature type="compositionally biased region" description="Basic and acidic residues" evidence="8">
    <location>
        <begin position="134"/>
        <end position="145"/>
    </location>
</feature>
<dbReference type="Proteomes" id="UP001202961">
    <property type="component" value="Unassembled WGS sequence"/>
</dbReference>
<dbReference type="InterPro" id="IPR023091">
    <property type="entry name" value="MetalPrtase_cat_dom_sf_prd"/>
</dbReference>
<keyword evidence="10" id="KW-1185">Reference proteome</keyword>
<organism evidence="9 10">
    <name type="scientific">Aporhodopirellula aestuarii</name>
    <dbReference type="NCBI Taxonomy" id="2950107"/>
    <lineage>
        <taxon>Bacteria</taxon>
        <taxon>Pseudomonadati</taxon>
        <taxon>Planctomycetota</taxon>
        <taxon>Planctomycetia</taxon>
        <taxon>Pirellulales</taxon>
        <taxon>Pirellulaceae</taxon>
        <taxon>Aporhodopirellula</taxon>
    </lineage>
</organism>